<organism evidence="1">
    <name type="scientific">uncultured Truepera sp</name>
    <dbReference type="NCBI Taxonomy" id="543023"/>
    <lineage>
        <taxon>Bacteria</taxon>
        <taxon>Thermotogati</taxon>
        <taxon>Deinococcota</taxon>
        <taxon>Deinococci</taxon>
        <taxon>Trueperales</taxon>
        <taxon>Trueperaceae</taxon>
        <taxon>Truepera</taxon>
        <taxon>environmental samples</taxon>
    </lineage>
</organism>
<accession>A0A6J4V3H2</accession>
<evidence type="ECO:0000313" key="1">
    <source>
        <dbReference type="EMBL" id="CAA9567458.1"/>
    </source>
</evidence>
<reference evidence="1" key="1">
    <citation type="submission" date="2020-02" db="EMBL/GenBank/DDBJ databases">
        <authorList>
            <person name="Meier V. D."/>
        </authorList>
    </citation>
    <scope>NUCLEOTIDE SEQUENCE</scope>
    <source>
        <strain evidence="1">AVDCRST_MAG86</strain>
    </source>
</reference>
<gene>
    <name evidence="1" type="ORF">AVDCRST_MAG86-1190</name>
</gene>
<dbReference type="EMBL" id="CADCWP010000088">
    <property type="protein sequence ID" value="CAA9567458.1"/>
    <property type="molecule type" value="Genomic_DNA"/>
</dbReference>
<dbReference type="AlphaFoldDB" id="A0A6J4V3H2"/>
<proteinExistence type="predicted"/>
<protein>
    <submittedName>
        <fullName evidence="1">Uncharacterized protein</fullName>
    </submittedName>
</protein>
<sequence>MLPPLPSLRTHLRAVIKDKNRQGHTTTGLTDELERLPDSYDALHAFSKRIATLPLREDWPYIEPAASSCFGIA</sequence>
<name>A0A6J4V3H2_9DEIN</name>